<dbReference type="PANTHER" id="PTHR33064:SF29">
    <property type="entry name" value="PEPTIDASE A2 DOMAIN-CONTAINING PROTEIN-RELATED"/>
    <property type="match status" value="1"/>
</dbReference>
<name>A0A8C4UYS4_FALTI</name>
<dbReference type="InterPro" id="IPR043502">
    <property type="entry name" value="DNA/RNA_pol_sf"/>
</dbReference>
<accession>A0A8C4UYS4</accession>
<dbReference type="OrthoDB" id="9217845at2759"/>
<reference evidence="2" key="1">
    <citation type="submission" date="2025-08" db="UniProtKB">
        <authorList>
            <consortium name="Ensembl"/>
        </authorList>
    </citation>
    <scope>IDENTIFICATION</scope>
</reference>
<reference evidence="2" key="2">
    <citation type="submission" date="2025-09" db="UniProtKB">
        <authorList>
            <consortium name="Ensembl"/>
        </authorList>
    </citation>
    <scope>IDENTIFICATION</scope>
</reference>
<dbReference type="Pfam" id="PF17919">
    <property type="entry name" value="RT_RNaseH_2"/>
    <property type="match status" value="1"/>
</dbReference>
<protein>
    <recommendedName>
        <fullName evidence="1">Reverse transcriptase/retrotransposon-derived protein RNase H-like domain-containing protein</fullName>
    </recommendedName>
</protein>
<evidence type="ECO:0000313" key="3">
    <source>
        <dbReference type="Proteomes" id="UP000694562"/>
    </source>
</evidence>
<sequence length="131" mass="14512">MDCRPWILGFSEITKPLVETTKDAHPELIPWTEELEMVLMNVKSALVNAPALGLPDYEKPFKLYVTEAKVIAKGVLVQNQGPYERPIAYYSLTLDPVIRGSPHCLWSVAAAAELVEKSKNIVLGTSSRSLC</sequence>
<dbReference type="PANTHER" id="PTHR33064">
    <property type="entry name" value="POL PROTEIN"/>
    <property type="match status" value="1"/>
</dbReference>
<dbReference type="AlphaFoldDB" id="A0A8C4UYS4"/>
<evidence type="ECO:0000313" key="2">
    <source>
        <dbReference type="Ensembl" id="ENSFTIP00000019506.1"/>
    </source>
</evidence>
<dbReference type="SUPFAM" id="SSF56672">
    <property type="entry name" value="DNA/RNA polymerases"/>
    <property type="match status" value="1"/>
</dbReference>
<dbReference type="InterPro" id="IPR041577">
    <property type="entry name" value="RT_RNaseH_2"/>
</dbReference>
<dbReference type="Ensembl" id="ENSFTIT00000020316.1">
    <property type="protein sequence ID" value="ENSFTIP00000019506.1"/>
    <property type="gene ID" value="ENSFTIG00000012779.1"/>
</dbReference>
<dbReference type="Proteomes" id="UP000694562">
    <property type="component" value="Unplaced"/>
</dbReference>
<evidence type="ECO:0000259" key="1">
    <source>
        <dbReference type="Pfam" id="PF17919"/>
    </source>
</evidence>
<dbReference type="OMA" id="HACEVEG"/>
<dbReference type="InterPro" id="IPR051320">
    <property type="entry name" value="Viral_Replic_Matur_Polypro"/>
</dbReference>
<proteinExistence type="predicted"/>
<keyword evidence="3" id="KW-1185">Reference proteome</keyword>
<organism evidence="2 3">
    <name type="scientific">Falco tinnunculus</name>
    <name type="common">Common kestrel</name>
    <dbReference type="NCBI Taxonomy" id="100819"/>
    <lineage>
        <taxon>Eukaryota</taxon>
        <taxon>Metazoa</taxon>
        <taxon>Chordata</taxon>
        <taxon>Craniata</taxon>
        <taxon>Vertebrata</taxon>
        <taxon>Euteleostomi</taxon>
        <taxon>Archelosauria</taxon>
        <taxon>Archosauria</taxon>
        <taxon>Dinosauria</taxon>
        <taxon>Saurischia</taxon>
        <taxon>Theropoda</taxon>
        <taxon>Coelurosauria</taxon>
        <taxon>Aves</taxon>
        <taxon>Neognathae</taxon>
        <taxon>Neoaves</taxon>
        <taxon>Telluraves</taxon>
        <taxon>Australaves</taxon>
        <taxon>Falconiformes</taxon>
        <taxon>Falconidae</taxon>
        <taxon>Falco</taxon>
    </lineage>
</organism>
<dbReference type="Gene3D" id="3.10.20.370">
    <property type="match status" value="1"/>
</dbReference>
<feature type="domain" description="Reverse transcriptase/retrotransposon-derived protein RNase H-like" evidence="1">
    <location>
        <begin position="31"/>
        <end position="125"/>
    </location>
</feature>